<organism evidence="2 3">
    <name type="scientific">Endocarpon pusillum</name>
    <dbReference type="NCBI Taxonomy" id="364733"/>
    <lineage>
        <taxon>Eukaryota</taxon>
        <taxon>Fungi</taxon>
        <taxon>Dikarya</taxon>
        <taxon>Ascomycota</taxon>
        <taxon>Pezizomycotina</taxon>
        <taxon>Eurotiomycetes</taxon>
        <taxon>Chaetothyriomycetidae</taxon>
        <taxon>Verrucariales</taxon>
        <taxon>Verrucariaceae</taxon>
        <taxon>Endocarpon</taxon>
    </lineage>
</organism>
<name>A0A8H7ATH2_9EURO</name>
<comment type="caution">
    <text evidence="2">The sequence shown here is derived from an EMBL/GenBank/DDBJ whole genome shotgun (WGS) entry which is preliminary data.</text>
</comment>
<accession>A0A8H7ATH2</accession>
<dbReference type="Proteomes" id="UP000606974">
    <property type="component" value="Unassembled WGS sequence"/>
</dbReference>
<reference evidence="2" key="1">
    <citation type="submission" date="2020-02" db="EMBL/GenBank/DDBJ databases">
        <authorList>
            <person name="Palmer J.M."/>
        </authorList>
    </citation>
    <scope>NUCLEOTIDE SEQUENCE</scope>
    <source>
        <strain evidence="2">EPUS1.4</strain>
        <tissue evidence="2">Thallus</tissue>
    </source>
</reference>
<feature type="region of interest" description="Disordered" evidence="1">
    <location>
        <begin position="51"/>
        <end position="98"/>
    </location>
</feature>
<dbReference type="EMBL" id="JAACFV010000010">
    <property type="protein sequence ID" value="KAF7512706.1"/>
    <property type="molecule type" value="Genomic_DNA"/>
</dbReference>
<protein>
    <submittedName>
        <fullName evidence="2">Uncharacterized protein</fullName>
    </submittedName>
</protein>
<evidence type="ECO:0000313" key="3">
    <source>
        <dbReference type="Proteomes" id="UP000606974"/>
    </source>
</evidence>
<dbReference type="AlphaFoldDB" id="A0A8H7ATH2"/>
<sequence>MVMENLELLLEQGREHRASVDATFVARSLAETPLPLAVEDRAHLPEALPELGTRYETNHAQEEQTEEKENLNPSAEQRRKMKKKEYHQRRRREKAAAAAAAAAATAAAMATASASEGSGG</sequence>
<feature type="compositionally biased region" description="Basic residues" evidence="1">
    <location>
        <begin position="79"/>
        <end position="93"/>
    </location>
</feature>
<feature type="compositionally biased region" description="Basic and acidic residues" evidence="1">
    <location>
        <begin position="56"/>
        <end position="70"/>
    </location>
</feature>
<keyword evidence="3" id="KW-1185">Reference proteome</keyword>
<proteinExistence type="predicted"/>
<gene>
    <name evidence="2" type="ORF">GJ744_000273</name>
</gene>
<evidence type="ECO:0000313" key="2">
    <source>
        <dbReference type="EMBL" id="KAF7512706.1"/>
    </source>
</evidence>
<evidence type="ECO:0000256" key="1">
    <source>
        <dbReference type="SAM" id="MobiDB-lite"/>
    </source>
</evidence>